<dbReference type="SUPFAM" id="SSF52058">
    <property type="entry name" value="L domain-like"/>
    <property type="match status" value="1"/>
</dbReference>
<dbReference type="InterPro" id="IPR003599">
    <property type="entry name" value="Ig_sub"/>
</dbReference>
<feature type="compositionally biased region" description="Low complexity" evidence="5">
    <location>
        <begin position="348"/>
        <end position="360"/>
    </location>
</feature>
<dbReference type="InterPro" id="IPR013098">
    <property type="entry name" value="Ig_I-set"/>
</dbReference>
<keyword evidence="1" id="KW-0433">Leucine-rich repeat</keyword>
<feature type="compositionally biased region" description="Low complexity" evidence="5">
    <location>
        <begin position="583"/>
        <end position="604"/>
    </location>
</feature>
<protein>
    <recommendedName>
        <fullName evidence="7">Ig-like domain-containing protein</fullName>
    </recommendedName>
</protein>
<accession>A0A9Q0MFU1</accession>
<dbReference type="PANTHER" id="PTHR24366">
    <property type="entry name" value="IG(IMMUNOGLOBULIN) AND LRR(LEUCINE RICH REPEAT) DOMAINS"/>
    <property type="match status" value="1"/>
</dbReference>
<gene>
    <name evidence="8" type="ORF">RDWZM_003681</name>
</gene>
<dbReference type="SMART" id="SM00082">
    <property type="entry name" value="LRRCT"/>
    <property type="match status" value="1"/>
</dbReference>
<dbReference type="Pfam" id="PF07679">
    <property type="entry name" value="I-set"/>
    <property type="match status" value="1"/>
</dbReference>
<keyword evidence="9" id="KW-1185">Reference proteome</keyword>
<dbReference type="Gene3D" id="3.80.10.10">
    <property type="entry name" value="Ribonuclease Inhibitor"/>
    <property type="match status" value="2"/>
</dbReference>
<dbReference type="InterPro" id="IPR007110">
    <property type="entry name" value="Ig-like_dom"/>
</dbReference>
<dbReference type="InterPro" id="IPR013783">
    <property type="entry name" value="Ig-like_fold"/>
</dbReference>
<evidence type="ECO:0000256" key="1">
    <source>
        <dbReference type="ARBA" id="ARBA00022614"/>
    </source>
</evidence>
<evidence type="ECO:0000256" key="3">
    <source>
        <dbReference type="ARBA" id="ARBA00022737"/>
    </source>
</evidence>
<evidence type="ECO:0000256" key="6">
    <source>
        <dbReference type="SAM" id="Phobius"/>
    </source>
</evidence>
<reference evidence="8" key="1">
    <citation type="submission" date="2022-12" db="EMBL/GenBank/DDBJ databases">
        <title>Genome assemblies of Blomia tropicalis.</title>
        <authorList>
            <person name="Cui Y."/>
        </authorList>
    </citation>
    <scope>NUCLEOTIDE SEQUENCE</scope>
    <source>
        <tissue evidence="8">Adult mites</tissue>
    </source>
</reference>
<dbReference type="SMART" id="SM00369">
    <property type="entry name" value="LRR_TYP"/>
    <property type="match status" value="6"/>
</dbReference>
<dbReference type="InterPro" id="IPR003591">
    <property type="entry name" value="Leu-rich_rpt_typical-subtyp"/>
</dbReference>
<evidence type="ECO:0000313" key="9">
    <source>
        <dbReference type="Proteomes" id="UP001142055"/>
    </source>
</evidence>
<keyword evidence="6" id="KW-0472">Membrane</keyword>
<keyword evidence="3" id="KW-0677">Repeat</keyword>
<evidence type="ECO:0000259" key="7">
    <source>
        <dbReference type="PROSITE" id="PS50835"/>
    </source>
</evidence>
<comment type="caution">
    <text evidence="8">The sequence shown here is derived from an EMBL/GenBank/DDBJ whole genome shotgun (WGS) entry which is preliminary data.</text>
</comment>
<dbReference type="SUPFAM" id="SSF48726">
    <property type="entry name" value="Immunoglobulin"/>
    <property type="match status" value="1"/>
</dbReference>
<dbReference type="Proteomes" id="UP001142055">
    <property type="component" value="Chromosome 1"/>
</dbReference>
<dbReference type="AlphaFoldDB" id="A0A9Q0MFU1"/>
<dbReference type="Pfam" id="PF13855">
    <property type="entry name" value="LRR_8"/>
    <property type="match status" value="2"/>
</dbReference>
<keyword evidence="2" id="KW-0732">Signal</keyword>
<evidence type="ECO:0000256" key="2">
    <source>
        <dbReference type="ARBA" id="ARBA00022729"/>
    </source>
</evidence>
<dbReference type="InterPro" id="IPR036179">
    <property type="entry name" value="Ig-like_dom_sf"/>
</dbReference>
<evidence type="ECO:0000256" key="4">
    <source>
        <dbReference type="ARBA" id="ARBA00023157"/>
    </source>
</evidence>
<dbReference type="Gene3D" id="2.60.40.10">
    <property type="entry name" value="Immunoglobulins"/>
    <property type="match status" value="1"/>
</dbReference>
<keyword evidence="4" id="KW-1015">Disulfide bond</keyword>
<feature type="region of interest" description="Disordered" evidence="5">
    <location>
        <begin position="855"/>
        <end position="876"/>
    </location>
</feature>
<feature type="compositionally biased region" description="Acidic residues" evidence="5">
    <location>
        <begin position="865"/>
        <end position="876"/>
    </location>
</feature>
<sequence>MWVECTDANLQRVPRGLDSGTQVLVLSGNPLAELEARAFERVELRNLQRLHMVNCRLHEINVDAFQQLSNLIELDLSQNDLTTLPTPALVNTPILRKLSLANNKIRAIKNEPFGKLNQLQSIDLSGNGIEFIDSNSFVGIRNLKHLYLHENKLRSIDGKTMQDLPSVLELTLQHNPWRCDCGMRAFRDWMLERDISISYSPNCSTPARLAGKTWSQLELDEFACPPNVVHVDTEVVVYEGENASIGCVMAAIPNVHIEWEWRGRTIRNMSLMTFGRQMYLIRESSTPAGLLVTSELLPSETNFKPIDMNDLILERLDDNVQQPEPSFISTSHWNTHEADTLQSSLFAQQRQQPSPQQHQTKQIKRSSQWSAPSRTKRSSMEDETYKRTSTLYIMNALEKDSGSYICVGSNKAGTVSANVTLTVLRRLEVTAAAYSGEEVAGMVLGALLVLFFVSVAICATVLKSKNGLARRSVLASITTTTTATTTNGNGASATTMNTIDNMNQTNVANGDNLNHQPPTNNNGIQTQTILNGKTATVLFNSKANHNGTNGRILNGDCLHSNGDSNSTMRRNSTTSTETKDSKLSSSNLLISSSGSASNSTTNMNGNGSSFSRCYVELVPSTPSTNVSEDRNGHTITIRTNQLAEQIEMSNYGDVTQLYSNANMLNDDGKSMNLGGPMQHHPIRQYNHHSPMFSHQTAIKTIPVPYGTSHHYRQQSPINVTSMSDHNCANQHVRPQYEIDYYTQTSNLSTGKMLPESIDELRRIRTAASIAEELQQRIAAANCGHGMDSMIESKLSNVINITANANSPGQVVQFANMATVYNYSPSGPVTIKHHQPQPNQGNGNAILQLNRIRNGFMSNDARDSPDEGLGEEADVIE</sequence>
<dbReference type="InterPro" id="IPR001611">
    <property type="entry name" value="Leu-rich_rpt"/>
</dbReference>
<name>A0A9Q0MFU1_BLOTA</name>
<dbReference type="FunFam" id="3.80.10.10:FF:000082">
    <property type="entry name" value="Leucine-rich repeat-containing 24"/>
    <property type="match status" value="1"/>
</dbReference>
<feature type="compositionally biased region" description="Low complexity" evidence="5">
    <location>
        <begin position="564"/>
        <end position="576"/>
    </location>
</feature>
<feature type="region of interest" description="Disordered" evidence="5">
    <location>
        <begin position="549"/>
        <end position="604"/>
    </location>
</feature>
<dbReference type="InterPro" id="IPR032675">
    <property type="entry name" value="LRR_dom_sf"/>
</dbReference>
<feature type="region of interest" description="Disordered" evidence="5">
    <location>
        <begin position="347"/>
        <end position="382"/>
    </location>
</feature>
<dbReference type="SMART" id="SM00409">
    <property type="entry name" value="IG"/>
    <property type="match status" value="1"/>
</dbReference>
<dbReference type="PANTHER" id="PTHR24366:SF136">
    <property type="entry name" value="KEKKON 1, ISOFORM B"/>
    <property type="match status" value="1"/>
</dbReference>
<keyword evidence="6" id="KW-0812">Transmembrane</keyword>
<dbReference type="PROSITE" id="PS51450">
    <property type="entry name" value="LRR"/>
    <property type="match status" value="2"/>
</dbReference>
<dbReference type="EMBL" id="JAPWDV010000001">
    <property type="protein sequence ID" value="KAJ6225136.1"/>
    <property type="molecule type" value="Genomic_DNA"/>
</dbReference>
<proteinExistence type="predicted"/>
<feature type="domain" description="Ig-like" evidence="7">
    <location>
        <begin position="226"/>
        <end position="422"/>
    </location>
</feature>
<feature type="transmembrane region" description="Helical" evidence="6">
    <location>
        <begin position="439"/>
        <end position="462"/>
    </location>
</feature>
<evidence type="ECO:0000256" key="5">
    <source>
        <dbReference type="SAM" id="MobiDB-lite"/>
    </source>
</evidence>
<organism evidence="8 9">
    <name type="scientific">Blomia tropicalis</name>
    <name type="common">Mite</name>
    <dbReference type="NCBI Taxonomy" id="40697"/>
    <lineage>
        <taxon>Eukaryota</taxon>
        <taxon>Metazoa</taxon>
        <taxon>Ecdysozoa</taxon>
        <taxon>Arthropoda</taxon>
        <taxon>Chelicerata</taxon>
        <taxon>Arachnida</taxon>
        <taxon>Acari</taxon>
        <taxon>Acariformes</taxon>
        <taxon>Sarcoptiformes</taxon>
        <taxon>Astigmata</taxon>
        <taxon>Glycyphagoidea</taxon>
        <taxon>Echimyopodidae</taxon>
        <taxon>Blomia</taxon>
    </lineage>
</organism>
<dbReference type="InterPro" id="IPR000483">
    <property type="entry name" value="Cys-rich_flank_reg_C"/>
</dbReference>
<keyword evidence="6" id="KW-1133">Transmembrane helix</keyword>
<dbReference type="PROSITE" id="PS50835">
    <property type="entry name" value="IG_LIKE"/>
    <property type="match status" value="1"/>
</dbReference>
<evidence type="ECO:0000313" key="8">
    <source>
        <dbReference type="EMBL" id="KAJ6225136.1"/>
    </source>
</evidence>